<dbReference type="PANTHER" id="PTHR23427">
    <property type="entry name" value="SURFEIT LOCUS PROTEIN"/>
    <property type="match status" value="1"/>
</dbReference>
<keyword evidence="6" id="KW-0496">Mitochondrion</keyword>
<keyword evidence="4 6" id="KW-1133">Transmembrane helix</keyword>
<comment type="subcellular location">
    <subcellularLocation>
        <location evidence="1">Membrane</location>
    </subcellularLocation>
    <subcellularLocation>
        <location evidence="6">Mitochondrion inner membrane</location>
        <topology evidence="6">Multi-pass membrane protein</topology>
    </subcellularLocation>
</comment>
<feature type="transmembrane region" description="Helical" evidence="6">
    <location>
        <begin position="59"/>
        <end position="77"/>
    </location>
</feature>
<dbReference type="EMBL" id="JAIZAY010000007">
    <property type="protein sequence ID" value="KAJ8038910.1"/>
    <property type="molecule type" value="Genomic_DNA"/>
</dbReference>
<dbReference type="PANTHER" id="PTHR23427:SF2">
    <property type="entry name" value="SURFEIT LOCUS PROTEIN 1"/>
    <property type="match status" value="1"/>
</dbReference>
<evidence type="ECO:0000313" key="8">
    <source>
        <dbReference type="Proteomes" id="UP001152320"/>
    </source>
</evidence>
<dbReference type="AlphaFoldDB" id="A0A9Q1HAM4"/>
<keyword evidence="6" id="KW-0999">Mitochondrion inner membrane</keyword>
<keyword evidence="5 6" id="KW-0472">Membrane</keyword>
<protein>
    <recommendedName>
        <fullName evidence="6">SURF1-like protein</fullName>
    </recommendedName>
</protein>
<sequence length="303" mass="34127">MAAYISKIVQPVCLLAKKPVSGIFSTRFCWNHQCRSFSTTRGCSTPKTETASESTENSLFGHLLLIIPVAAFGLGTWQVQRRKWKLGLIKELEAKINAEPVPLPLEQSEIEELEYCKVTVQGEFDHSKELYILPRSLNNPVQSGRAGGGGFAPTGETGVQVVTPFHLVDKGIWILVNRGWVPRSKRNPSSRVQGQIEGVINLTGIVRLNEKRAPFTPNNDEVNNRWHYRDLEAMAHVAGTEPIMIDAVLESTVKDGPIGGQTRVSLRNEHMQYIITWYSLALFTSIMWYYGIFKKRRNILHKP</sequence>
<gene>
    <name evidence="7" type="ORF">HOLleu_16470</name>
</gene>
<reference evidence="7" key="1">
    <citation type="submission" date="2021-10" db="EMBL/GenBank/DDBJ databases">
        <title>Tropical sea cucumber genome reveals ecological adaptation and Cuvierian tubules defense mechanism.</title>
        <authorList>
            <person name="Chen T."/>
        </authorList>
    </citation>
    <scope>NUCLEOTIDE SEQUENCE</scope>
    <source>
        <strain evidence="7">Nanhai2018</strain>
        <tissue evidence="7">Muscle</tissue>
    </source>
</reference>
<dbReference type="GO" id="GO:0005743">
    <property type="term" value="C:mitochondrial inner membrane"/>
    <property type="evidence" value="ECO:0007669"/>
    <property type="project" value="UniProtKB-SubCell"/>
</dbReference>
<proteinExistence type="inferred from homology"/>
<feature type="transmembrane region" description="Helical" evidence="6">
    <location>
        <begin position="273"/>
        <end position="293"/>
    </location>
</feature>
<comment type="caution">
    <text evidence="7">The sequence shown here is derived from an EMBL/GenBank/DDBJ whole genome shotgun (WGS) entry which is preliminary data.</text>
</comment>
<dbReference type="InterPro" id="IPR045214">
    <property type="entry name" value="Surf1/Surf4"/>
</dbReference>
<evidence type="ECO:0000256" key="2">
    <source>
        <dbReference type="ARBA" id="ARBA00007165"/>
    </source>
</evidence>
<evidence type="ECO:0000256" key="3">
    <source>
        <dbReference type="ARBA" id="ARBA00022692"/>
    </source>
</evidence>
<comment type="similarity">
    <text evidence="2 6">Belongs to the SURF1 family.</text>
</comment>
<comment type="function">
    <text evidence="6">Probably involved in the biogenesis of the COX complex.</text>
</comment>
<dbReference type="InterPro" id="IPR002994">
    <property type="entry name" value="Surf1/Shy1"/>
</dbReference>
<dbReference type="Proteomes" id="UP001152320">
    <property type="component" value="Chromosome 7"/>
</dbReference>
<evidence type="ECO:0000256" key="5">
    <source>
        <dbReference type="ARBA" id="ARBA00023136"/>
    </source>
</evidence>
<organism evidence="7 8">
    <name type="scientific">Holothuria leucospilota</name>
    <name type="common">Black long sea cucumber</name>
    <name type="synonym">Mertensiothuria leucospilota</name>
    <dbReference type="NCBI Taxonomy" id="206669"/>
    <lineage>
        <taxon>Eukaryota</taxon>
        <taxon>Metazoa</taxon>
        <taxon>Echinodermata</taxon>
        <taxon>Eleutherozoa</taxon>
        <taxon>Echinozoa</taxon>
        <taxon>Holothuroidea</taxon>
        <taxon>Aspidochirotacea</taxon>
        <taxon>Aspidochirotida</taxon>
        <taxon>Holothuriidae</taxon>
        <taxon>Holothuria</taxon>
    </lineage>
</organism>
<keyword evidence="3 6" id="KW-0812">Transmembrane</keyword>
<dbReference type="CDD" id="cd06662">
    <property type="entry name" value="SURF1"/>
    <property type="match status" value="1"/>
</dbReference>
<evidence type="ECO:0000256" key="4">
    <source>
        <dbReference type="ARBA" id="ARBA00022989"/>
    </source>
</evidence>
<dbReference type="GO" id="GO:0033617">
    <property type="term" value="P:mitochondrial respiratory chain complex IV assembly"/>
    <property type="evidence" value="ECO:0007669"/>
    <property type="project" value="TreeGrafter"/>
</dbReference>
<evidence type="ECO:0000256" key="6">
    <source>
        <dbReference type="RuleBase" id="RU363076"/>
    </source>
</evidence>
<accession>A0A9Q1HAM4</accession>
<dbReference type="OrthoDB" id="10040024at2759"/>
<dbReference type="PROSITE" id="PS50895">
    <property type="entry name" value="SURF1"/>
    <property type="match status" value="1"/>
</dbReference>
<evidence type="ECO:0000256" key="1">
    <source>
        <dbReference type="ARBA" id="ARBA00004370"/>
    </source>
</evidence>
<dbReference type="Pfam" id="PF02104">
    <property type="entry name" value="SURF1"/>
    <property type="match status" value="1"/>
</dbReference>
<name>A0A9Q1HAM4_HOLLE</name>
<keyword evidence="8" id="KW-1185">Reference proteome</keyword>
<evidence type="ECO:0000313" key="7">
    <source>
        <dbReference type="EMBL" id="KAJ8038910.1"/>
    </source>
</evidence>